<dbReference type="AlphaFoldDB" id="A0A162UMX9"/>
<dbReference type="Proteomes" id="UP000077315">
    <property type="component" value="Unassembled WGS sequence"/>
</dbReference>
<accession>A0A162UMX9</accession>
<proteinExistence type="predicted"/>
<dbReference type="InParanoid" id="A0A162UMX9"/>
<evidence type="ECO:0000313" key="2">
    <source>
        <dbReference type="Proteomes" id="UP000077315"/>
    </source>
</evidence>
<dbReference type="EMBL" id="KV440976">
    <property type="protein sequence ID" value="OAD76443.1"/>
    <property type="molecule type" value="Genomic_DNA"/>
</dbReference>
<evidence type="ECO:0000313" key="1">
    <source>
        <dbReference type="EMBL" id="OAD76443.1"/>
    </source>
</evidence>
<keyword evidence="2" id="KW-1185">Reference proteome</keyword>
<dbReference type="VEuPathDB" id="FungiDB:PHYBLDRAFT_166411"/>
<reference evidence="2" key="1">
    <citation type="submission" date="2015-06" db="EMBL/GenBank/DDBJ databases">
        <title>Expansion of signal transduction pathways in fungi by whole-genome duplication.</title>
        <authorList>
            <consortium name="DOE Joint Genome Institute"/>
            <person name="Corrochano L.M."/>
            <person name="Kuo A."/>
            <person name="Marcet-Houben M."/>
            <person name="Polaino S."/>
            <person name="Salamov A."/>
            <person name="Villalobos J.M."/>
            <person name="Alvarez M.I."/>
            <person name="Avalos J."/>
            <person name="Benito E.P."/>
            <person name="Benoit I."/>
            <person name="Burger G."/>
            <person name="Camino L.P."/>
            <person name="Canovas D."/>
            <person name="Cerda-Olmedo E."/>
            <person name="Cheng J.-F."/>
            <person name="Dominguez A."/>
            <person name="Elias M."/>
            <person name="Eslava A.P."/>
            <person name="Glaser F."/>
            <person name="Grimwood J."/>
            <person name="Gutierrez G."/>
            <person name="Heitman J."/>
            <person name="Henrissat B."/>
            <person name="Iturriaga E.A."/>
            <person name="Lang B.F."/>
            <person name="Lavin J.L."/>
            <person name="Lee S."/>
            <person name="Li W."/>
            <person name="Lindquist E."/>
            <person name="Lopez-Garcia S."/>
            <person name="Luque E.M."/>
            <person name="Marcos A.T."/>
            <person name="Martin J."/>
            <person name="McCluskey K."/>
            <person name="Medina H.R."/>
            <person name="Miralles-Duran A."/>
            <person name="Miyazaki A."/>
            <person name="Munoz-Torres E."/>
            <person name="Oguiza J.A."/>
            <person name="Ohm R."/>
            <person name="Olmedo M."/>
            <person name="Orejas M."/>
            <person name="Ortiz-Castellanos L."/>
            <person name="Pisabarro A.G."/>
            <person name="Rodriguez-Romero J."/>
            <person name="Ruiz-Herrera J."/>
            <person name="Ruiz-Vazquez R."/>
            <person name="Sanz C."/>
            <person name="Schackwitz W."/>
            <person name="Schmutz J."/>
            <person name="Shahriari M."/>
            <person name="Shelest E."/>
            <person name="Silva-Franco F."/>
            <person name="Soanes D."/>
            <person name="Syed K."/>
            <person name="Tagua V.G."/>
            <person name="Talbot N.J."/>
            <person name="Thon M."/>
            <person name="De vries R.P."/>
            <person name="Wiebenga A."/>
            <person name="Yadav J.S."/>
            <person name="Braun E.L."/>
            <person name="Baker S."/>
            <person name="Garre V."/>
            <person name="Horwitz B."/>
            <person name="Torres-Martinez S."/>
            <person name="Idnurm A."/>
            <person name="Herrera-Estrella A."/>
            <person name="Gabaldon T."/>
            <person name="Grigoriev I.V."/>
        </authorList>
    </citation>
    <scope>NUCLEOTIDE SEQUENCE [LARGE SCALE GENOMIC DNA]</scope>
    <source>
        <strain evidence="2">NRRL 1555(-)</strain>
    </source>
</reference>
<organism evidence="1 2">
    <name type="scientific">Phycomyces blakesleeanus (strain ATCC 8743b / DSM 1359 / FGSC 10004 / NBRC 33097 / NRRL 1555)</name>
    <dbReference type="NCBI Taxonomy" id="763407"/>
    <lineage>
        <taxon>Eukaryota</taxon>
        <taxon>Fungi</taxon>
        <taxon>Fungi incertae sedis</taxon>
        <taxon>Mucoromycota</taxon>
        <taxon>Mucoromycotina</taxon>
        <taxon>Mucoromycetes</taxon>
        <taxon>Mucorales</taxon>
        <taxon>Phycomycetaceae</taxon>
        <taxon>Phycomyces</taxon>
    </lineage>
</organism>
<dbReference type="RefSeq" id="XP_018294483.1">
    <property type="nucleotide sequence ID" value="XM_018435413.1"/>
</dbReference>
<dbReference type="GeneID" id="28996319"/>
<name>A0A162UMX9_PHYB8</name>
<gene>
    <name evidence="1" type="ORF">PHYBLDRAFT_166411</name>
</gene>
<sequence>MVLNPQKTNKRKEIGHYRGFKGVSNRDDRYTKDRIMKYVHYSVQAQTVDLQGCFILFASIVYFSDLIWFPKYTEFSYMYKSKAYLHQKFSCNGLKKSKVLCTLEFNAMQCNAMQYCFPRNPEENIKFKAIKAPSVLIDA</sequence>
<protein>
    <submittedName>
        <fullName evidence="1">Uncharacterized protein</fullName>
    </submittedName>
</protein>